<keyword evidence="5" id="KW-1185">Reference proteome</keyword>
<protein>
    <submittedName>
        <fullName evidence="4">CAP domain-containing protein</fullName>
    </submittedName>
</protein>
<evidence type="ECO:0000313" key="4">
    <source>
        <dbReference type="EMBL" id="NPU65844.1"/>
    </source>
</evidence>
<dbReference type="EMBL" id="JABFDN010000003">
    <property type="protein sequence ID" value="NPU65844.1"/>
    <property type="molecule type" value="Genomic_DNA"/>
</dbReference>
<dbReference type="PANTHER" id="PTHR31157:SF1">
    <property type="entry name" value="SCP DOMAIN-CONTAINING PROTEIN"/>
    <property type="match status" value="1"/>
</dbReference>
<organism evidence="4 5">
    <name type="scientific">Bradyrhizobium aeschynomenes</name>
    <dbReference type="NCBI Taxonomy" id="2734909"/>
    <lineage>
        <taxon>Bacteria</taxon>
        <taxon>Pseudomonadati</taxon>
        <taxon>Pseudomonadota</taxon>
        <taxon>Alphaproteobacteria</taxon>
        <taxon>Hyphomicrobiales</taxon>
        <taxon>Nitrobacteraceae</taxon>
        <taxon>Bradyrhizobium</taxon>
    </lineage>
</organism>
<evidence type="ECO:0000259" key="3">
    <source>
        <dbReference type="Pfam" id="PF00188"/>
    </source>
</evidence>
<dbReference type="SUPFAM" id="SSF55797">
    <property type="entry name" value="PR-1-like"/>
    <property type="match status" value="1"/>
</dbReference>
<dbReference type="PANTHER" id="PTHR31157">
    <property type="entry name" value="SCP DOMAIN-CONTAINING PROTEIN"/>
    <property type="match status" value="1"/>
</dbReference>
<evidence type="ECO:0000313" key="5">
    <source>
        <dbReference type="Proteomes" id="UP000886476"/>
    </source>
</evidence>
<gene>
    <name evidence="4" type="ORF">HL667_12650</name>
</gene>
<feature type="chain" id="PRO_5045264412" evidence="2">
    <location>
        <begin position="26"/>
        <end position="201"/>
    </location>
</feature>
<accession>A0ABX2CEX4</accession>
<proteinExistence type="predicted"/>
<dbReference type="InterPro" id="IPR035940">
    <property type="entry name" value="CAP_sf"/>
</dbReference>
<evidence type="ECO:0000256" key="1">
    <source>
        <dbReference type="SAM" id="MobiDB-lite"/>
    </source>
</evidence>
<dbReference type="InterPro" id="IPR014044">
    <property type="entry name" value="CAP_dom"/>
</dbReference>
<feature type="region of interest" description="Disordered" evidence="1">
    <location>
        <begin position="151"/>
        <end position="184"/>
    </location>
</feature>
<feature type="signal peptide" evidence="2">
    <location>
        <begin position="1"/>
        <end position="25"/>
    </location>
</feature>
<dbReference type="Proteomes" id="UP000886476">
    <property type="component" value="Unassembled WGS sequence"/>
</dbReference>
<evidence type="ECO:0000256" key="2">
    <source>
        <dbReference type="SAM" id="SignalP"/>
    </source>
</evidence>
<sequence length="201" mass="21373">MPALRLVAATLVASLMALSPPAAVAQDSAPAEQISAFRLKHGEGRVTRDATLDRIAMEQARAMADKDDLSHEVLGPFTRRVASSKAGRAAENIAYGYDNFDKTLGQWINSAGHRKNLLLPKATKVGIGSAKNASGKRTYWAMVIAGDYDADKPKGNPKSKGKPVVAQAKSETKAATRWGAKPPASPSKQCHLNIKVIGLCI</sequence>
<dbReference type="CDD" id="cd05379">
    <property type="entry name" value="CAP_bacterial"/>
    <property type="match status" value="1"/>
</dbReference>
<reference evidence="4" key="1">
    <citation type="submission" date="2020-05" db="EMBL/GenBank/DDBJ databases">
        <title>Nod-independent and nitrogen-fixing Bradyrhizobium aeschynomene sp. nov. isolated from nodules of Aeschynomene indica.</title>
        <authorList>
            <person name="Zhang Z."/>
        </authorList>
    </citation>
    <scope>NUCLEOTIDE SEQUENCE</scope>
    <source>
        <strain evidence="4">83012</strain>
    </source>
</reference>
<dbReference type="Pfam" id="PF00188">
    <property type="entry name" value="CAP"/>
    <property type="match status" value="1"/>
</dbReference>
<feature type="domain" description="SCP" evidence="3">
    <location>
        <begin position="34"/>
        <end position="142"/>
    </location>
</feature>
<keyword evidence="2" id="KW-0732">Signal</keyword>
<dbReference type="RefSeq" id="WP_172110919.1">
    <property type="nucleotide sequence ID" value="NZ_JABFDM010000001.1"/>
</dbReference>
<name>A0ABX2CEX4_9BRAD</name>
<comment type="caution">
    <text evidence="4">The sequence shown here is derived from an EMBL/GenBank/DDBJ whole genome shotgun (WGS) entry which is preliminary data.</text>
</comment>
<dbReference type="Gene3D" id="3.40.33.10">
    <property type="entry name" value="CAP"/>
    <property type="match status" value="1"/>
</dbReference>